<dbReference type="PANTHER" id="PTHR31302:SF31">
    <property type="entry name" value="PHOSPHODIESTERASE YAEI"/>
    <property type="match status" value="1"/>
</dbReference>
<dbReference type="PROSITE" id="PS51257">
    <property type="entry name" value="PROKAR_LIPOPROTEIN"/>
    <property type="match status" value="1"/>
</dbReference>
<proteinExistence type="predicted"/>
<dbReference type="PANTHER" id="PTHR31302">
    <property type="entry name" value="TRANSMEMBRANE PROTEIN WITH METALLOPHOSPHOESTERASE DOMAIN-RELATED"/>
    <property type="match status" value="1"/>
</dbReference>
<dbReference type="InterPro" id="IPR051158">
    <property type="entry name" value="Metallophosphoesterase_sf"/>
</dbReference>
<keyword evidence="3" id="KW-0472">Membrane</keyword>
<evidence type="ECO:0000259" key="4">
    <source>
        <dbReference type="Pfam" id="PF00149"/>
    </source>
</evidence>
<evidence type="ECO:0000313" key="5">
    <source>
        <dbReference type="EMBL" id="MFD2680451.1"/>
    </source>
</evidence>
<evidence type="ECO:0000256" key="3">
    <source>
        <dbReference type="SAM" id="Phobius"/>
    </source>
</evidence>
<keyword evidence="3" id="KW-0812">Transmembrane</keyword>
<keyword evidence="1" id="KW-0479">Metal-binding</keyword>
<gene>
    <name evidence="5" type="ORF">ACFSUL_06750</name>
</gene>
<dbReference type="Pfam" id="PF00149">
    <property type="entry name" value="Metallophos"/>
    <property type="match status" value="1"/>
</dbReference>
<feature type="domain" description="Calcineurin-like phosphoesterase" evidence="4">
    <location>
        <begin position="50"/>
        <end position="219"/>
    </location>
</feature>
<dbReference type="Gene3D" id="3.60.21.10">
    <property type="match status" value="1"/>
</dbReference>
<dbReference type="InterPro" id="IPR004843">
    <property type="entry name" value="Calcineurin-like_PHP"/>
</dbReference>
<organism evidence="5 6">
    <name type="scientific">Bacillus seohaeanensis</name>
    <dbReference type="NCBI Taxonomy" id="284580"/>
    <lineage>
        <taxon>Bacteria</taxon>
        <taxon>Bacillati</taxon>
        <taxon>Bacillota</taxon>
        <taxon>Bacilli</taxon>
        <taxon>Bacillales</taxon>
        <taxon>Bacillaceae</taxon>
        <taxon>Bacillus</taxon>
    </lineage>
</organism>
<sequence length="283" mass="32296">MKRRRNILITVITIFLFGCGFLYYQNNAITTTHIHIASKKIPRSFNEYVIVQLSDLHSKSFGDNQKNLVQKIKKQNPDIIVFTGDLIDQKKYDKKASLTLMEELLKLAPVYYVSGNHEWWSGKYSELKASLKTLGVTLLDNKYKKITKGQDSIHIIGIDDPANVAEADEKKIVREELDTVLQHIEKQDNFQILLSHRPEMFHLYSEYTIDLILTGHAHGGQIRIPFVGGIVAPNQGILPKYTTGKYTIKNSTMIVNRGLGNSIIPQRIFNKPEIIVLKLFSTK</sequence>
<evidence type="ECO:0000256" key="1">
    <source>
        <dbReference type="ARBA" id="ARBA00022723"/>
    </source>
</evidence>
<evidence type="ECO:0000256" key="2">
    <source>
        <dbReference type="ARBA" id="ARBA00022801"/>
    </source>
</evidence>
<dbReference type="SUPFAM" id="SSF56300">
    <property type="entry name" value="Metallo-dependent phosphatases"/>
    <property type="match status" value="1"/>
</dbReference>
<dbReference type="InterPro" id="IPR029052">
    <property type="entry name" value="Metallo-depent_PP-like"/>
</dbReference>
<reference evidence="6" key="1">
    <citation type="journal article" date="2019" name="Int. J. Syst. Evol. Microbiol.">
        <title>The Global Catalogue of Microorganisms (GCM) 10K type strain sequencing project: providing services to taxonomists for standard genome sequencing and annotation.</title>
        <authorList>
            <consortium name="The Broad Institute Genomics Platform"/>
            <consortium name="The Broad Institute Genome Sequencing Center for Infectious Disease"/>
            <person name="Wu L."/>
            <person name="Ma J."/>
        </authorList>
    </citation>
    <scope>NUCLEOTIDE SEQUENCE [LARGE SCALE GENOMIC DNA]</scope>
    <source>
        <strain evidence="6">KCTC 3913</strain>
    </source>
</reference>
<name>A0ABW5RQ58_9BACI</name>
<feature type="transmembrane region" description="Helical" evidence="3">
    <location>
        <begin position="7"/>
        <end position="24"/>
    </location>
</feature>
<keyword evidence="6" id="KW-1185">Reference proteome</keyword>
<keyword evidence="2" id="KW-0378">Hydrolase</keyword>
<dbReference type="RefSeq" id="WP_377934205.1">
    <property type="nucleotide sequence ID" value="NZ_JBHUMF010000015.1"/>
</dbReference>
<comment type="caution">
    <text evidence="5">The sequence shown here is derived from an EMBL/GenBank/DDBJ whole genome shotgun (WGS) entry which is preliminary data.</text>
</comment>
<dbReference type="Proteomes" id="UP001597506">
    <property type="component" value="Unassembled WGS sequence"/>
</dbReference>
<keyword evidence="3" id="KW-1133">Transmembrane helix</keyword>
<accession>A0ABW5RQ58</accession>
<dbReference type="EMBL" id="JBHUMF010000015">
    <property type="protein sequence ID" value="MFD2680451.1"/>
    <property type="molecule type" value="Genomic_DNA"/>
</dbReference>
<evidence type="ECO:0000313" key="6">
    <source>
        <dbReference type="Proteomes" id="UP001597506"/>
    </source>
</evidence>
<dbReference type="CDD" id="cd07385">
    <property type="entry name" value="MPP_YkuE_C"/>
    <property type="match status" value="1"/>
</dbReference>
<protein>
    <submittedName>
        <fullName evidence="5">Metallophosphoesterase</fullName>
    </submittedName>
</protein>